<dbReference type="Proteomes" id="UP000246005">
    <property type="component" value="Unassembled WGS sequence"/>
</dbReference>
<evidence type="ECO:0000313" key="2">
    <source>
        <dbReference type="EMBL" id="PWK91821.1"/>
    </source>
</evidence>
<dbReference type="AlphaFoldDB" id="A0A316IEY7"/>
<proteinExistence type="predicted"/>
<comment type="caution">
    <text evidence="2">The sequence shown here is derived from an EMBL/GenBank/DDBJ whole genome shotgun (WGS) entry which is preliminary data.</text>
</comment>
<gene>
    <name evidence="2" type="ORF">C8D88_1011860</name>
</gene>
<feature type="region of interest" description="Disordered" evidence="1">
    <location>
        <begin position="133"/>
        <end position="159"/>
    </location>
</feature>
<name>A0A316IEY7_9PSEU</name>
<feature type="compositionally biased region" description="Low complexity" evidence="1">
    <location>
        <begin position="134"/>
        <end position="159"/>
    </location>
</feature>
<dbReference type="EMBL" id="QGHB01000001">
    <property type="protein sequence ID" value="PWK91821.1"/>
    <property type="molecule type" value="Genomic_DNA"/>
</dbReference>
<organism evidence="2 3">
    <name type="scientific">Lentzea atacamensis</name>
    <dbReference type="NCBI Taxonomy" id="531938"/>
    <lineage>
        <taxon>Bacteria</taxon>
        <taxon>Bacillati</taxon>
        <taxon>Actinomycetota</taxon>
        <taxon>Actinomycetes</taxon>
        <taxon>Pseudonocardiales</taxon>
        <taxon>Pseudonocardiaceae</taxon>
        <taxon>Lentzea</taxon>
    </lineage>
</organism>
<evidence type="ECO:0000256" key="1">
    <source>
        <dbReference type="SAM" id="MobiDB-lite"/>
    </source>
</evidence>
<sequence length="220" mass="23256">MVLNRRRVTIRLAVRSLAGGRAPSTRPRPWSSANSPSLLQDPWLIRSGQQVAVNAGAQPQSGRLPVGLDLPAEPALELLVVNHHEARELVVSLTRFRPNPVHSIRSRAGSSASHLIGSDQRAGCIGAAGHASPAVVSTSSRPNSSSSKSRRSVATTAASARKFGQGLMEALRDHREPSGRVEHLAGPFLHQECVVGHTTGLIMLPSDRAQGQDAACAHAP</sequence>
<evidence type="ECO:0000313" key="3">
    <source>
        <dbReference type="Proteomes" id="UP000246005"/>
    </source>
</evidence>
<protein>
    <submittedName>
        <fullName evidence="2">Uncharacterized protein</fullName>
    </submittedName>
</protein>
<reference evidence="2 3" key="1">
    <citation type="submission" date="2018-05" db="EMBL/GenBank/DDBJ databases">
        <title>Genomic Encyclopedia of Type Strains, Phase IV (KMG-IV): sequencing the most valuable type-strain genomes for metagenomic binning, comparative biology and taxonomic classification.</title>
        <authorList>
            <person name="Goeker M."/>
        </authorList>
    </citation>
    <scope>NUCLEOTIDE SEQUENCE [LARGE SCALE GENOMIC DNA]</scope>
    <source>
        <strain evidence="2 3">DSM 45480</strain>
    </source>
</reference>
<accession>A0A316IEY7</accession>